<dbReference type="AlphaFoldDB" id="A0A327ZWR2"/>
<dbReference type="PANTHER" id="PTHR45266:SF3">
    <property type="entry name" value="OXALOACETATE DECARBOXYLASE ALPHA CHAIN"/>
    <property type="match status" value="1"/>
</dbReference>
<dbReference type="NCBIfam" id="NF005457">
    <property type="entry name" value="PRK07051.1"/>
    <property type="match status" value="1"/>
</dbReference>
<keyword evidence="3" id="KW-0276">Fatty acid metabolism</keyword>
<dbReference type="Gene3D" id="2.40.50.100">
    <property type="match status" value="1"/>
</dbReference>
<dbReference type="GO" id="GO:0003989">
    <property type="term" value="F:acetyl-CoA carboxylase activity"/>
    <property type="evidence" value="ECO:0007669"/>
    <property type="project" value="InterPro"/>
</dbReference>
<dbReference type="InterPro" id="IPR001249">
    <property type="entry name" value="AcCoA_biotinCC"/>
</dbReference>
<name>A0A327ZWR2_9STAP</name>
<evidence type="ECO:0000313" key="6">
    <source>
        <dbReference type="Proteomes" id="UP000249808"/>
    </source>
</evidence>
<keyword evidence="3" id="KW-0444">Lipid biosynthesis</keyword>
<feature type="domain" description="Lipoyl-binding" evidence="4">
    <location>
        <begin position="83"/>
        <end position="159"/>
    </location>
</feature>
<dbReference type="EMBL" id="PZJH01000001">
    <property type="protein sequence ID" value="RAK46850.1"/>
    <property type="molecule type" value="Genomic_DNA"/>
</dbReference>
<comment type="function">
    <text evidence="3">This protein is a component of the acetyl coenzyme A carboxylase complex; first, biotin carboxylase catalyzes the carboxylation of the carrier protein and then the transcarboxylase transfers the carboxyl group to form malonyl-CoA.</text>
</comment>
<dbReference type="SUPFAM" id="SSF51230">
    <property type="entry name" value="Single hybrid motif"/>
    <property type="match status" value="1"/>
</dbReference>
<dbReference type="InterPro" id="IPR000089">
    <property type="entry name" value="Biotin_lipoyl"/>
</dbReference>
<proteinExistence type="predicted"/>
<dbReference type="Proteomes" id="UP000249808">
    <property type="component" value="Unassembled WGS sequence"/>
</dbReference>
<dbReference type="InterPro" id="IPR050709">
    <property type="entry name" value="Biotin_Carboxyl_Carrier/Decarb"/>
</dbReference>
<evidence type="ECO:0000256" key="1">
    <source>
        <dbReference type="ARBA" id="ARBA00017562"/>
    </source>
</evidence>
<keyword evidence="6" id="KW-1185">Reference proteome</keyword>
<dbReference type="NCBIfam" id="TIGR00531">
    <property type="entry name" value="BCCP"/>
    <property type="match status" value="1"/>
</dbReference>
<dbReference type="CDD" id="cd06850">
    <property type="entry name" value="biotinyl_domain"/>
    <property type="match status" value="1"/>
</dbReference>
<organism evidence="5 6">
    <name type="scientific">Macrococcus epidermidis</name>
    <dbReference type="NCBI Taxonomy" id="1902580"/>
    <lineage>
        <taxon>Bacteria</taxon>
        <taxon>Bacillati</taxon>
        <taxon>Bacillota</taxon>
        <taxon>Bacilli</taxon>
        <taxon>Bacillales</taxon>
        <taxon>Staphylococcaceae</taxon>
        <taxon>Macrococcus</taxon>
    </lineage>
</organism>
<gene>
    <name evidence="5" type="ORF">BHU61_05150</name>
</gene>
<comment type="pathway">
    <text evidence="3">Lipid metabolism; fatty acid biosynthesis.</text>
</comment>
<keyword evidence="2 3" id="KW-0092">Biotin</keyword>
<dbReference type="GO" id="GO:0009317">
    <property type="term" value="C:acetyl-CoA carboxylase complex"/>
    <property type="evidence" value="ECO:0007669"/>
    <property type="project" value="InterPro"/>
</dbReference>
<sequence>MKFEDIKKLVDLIDASKTLTELNLEQDEYKIVIKKEKEIVQTPITTTYEVPSAPVMPTQQIQSQTQSQPQTNAITQAEHIDTSKTINAPMVGTFYKSPSPESAPYVSVGDKVNADSTVCILEAMKLFNEIQAEISGEIVEILVEDGQMVEYGQPLFKVK</sequence>
<evidence type="ECO:0000313" key="5">
    <source>
        <dbReference type="EMBL" id="RAK46850.1"/>
    </source>
</evidence>
<dbReference type="FunFam" id="2.40.50.100:FF:000003">
    <property type="entry name" value="Acetyl-CoA carboxylase biotin carboxyl carrier protein"/>
    <property type="match status" value="1"/>
</dbReference>
<evidence type="ECO:0000256" key="2">
    <source>
        <dbReference type="ARBA" id="ARBA00023267"/>
    </source>
</evidence>
<evidence type="ECO:0000259" key="4">
    <source>
        <dbReference type="PROSITE" id="PS50968"/>
    </source>
</evidence>
<dbReference type="UniPathway" id="UPA00094"/>
<dbReference type="GO" id="GO:0006633">
    <property type="term" value="P:fatty acid biosynthetic process"/>
    <property type="evidence" value="ECO:0007669"/>
    <property type="project" value="UniProtKB-UniPathway"/>
</dbReference>
<dbReference type="RefSeq" id="WP_111715150.1">
    <property type="nucleotide sequence ID" value="NZ_CP073819.1"/>
</dbReference>
<dbReference type="InterPro" id="IPR011053">
    <property type="entry name" value="Single_hybrid_motif"/>
</dbReference>
<protein>
    <recommendedName>
        <fullName evidence="1 3">Biotin carboxyl carrier protein of acetyl-CoA carboxylase</fullName>
    </recommendedName>
</protein>
<dbReference type="PANTHER" id="PTHR45266">
    <property type="entry name" value="OXALOACETATE DECARBOXYLASE ALPHA CHAIN"/>
    <property type="match status" value="1"/>
</dbReference>
<dbReference type="PROSITE" id="PS50968">
    <property type="entry name" value="BIOTINYL_LIPOYL"/>
    <property type="match status" value="1"/>
</dbReference>
<comment type="caution">
    <text evidence="5">The sequence shown here is derived from an EMBL/GenBank/DDBJ whole genome shotgun (WGS) entry which is preliminary data.</text>
</comment>
<dbReference type="PRINTS" id="PR01071">
    <property type="entry name" value="ACOABIOTINCC"/>
</dbReference>
<dbReference type="Pfam" id="PF00364">
    <property type="entry name" value="Biotin_lipoyl"/>
    <property type="match status" value="1"/>
</dbReference>
<accession>A0A327ZWR2</accession>
<evidence type="ECO:0000256" key="3">
    <source>
        <dbReference type="RuleBase" id="RU364072"/>
    </source>
</evidence>
<reference evidence="5 6" key="1">
    <citation type="journal article" date="2018" name="Front. Microbiol.">
        <title>Description and Comparative Genomics of Macrococcus caseolyticus subsp. hominis subsp. nov., Macrococcus goetzii sp. nov., Macrococcus epidermidis sp. nov., and Macrococcus bohemicus sp. nov., Novel Macrococci From Human Clinical Material With Virulence Potential and Suspected Uptake of Foreign DNA by Natural Transformation.</title>
        <authorList>
            <person name="Maslanova I."/>
            <person name="Wertheimer Z."/>
            <person name="Sedlacek I."/>
            <person name="Svec P."/>
            <person name="Indrakova A."/>
            <person name="Kovarovic V."/>
            <person name="Schumann P."/>
            <person name="Sproer C."/>
            <person name="Kralova S."/>
            <person name="Sedo O."/>
            <person name="Kristofova L."/>
            <person name="Vrbovska V."/>
            <person name="Fuzik T."/>
            <person name="Petras P."/>
            <person name="Zdrahal Z."/>
            <person name="Ruzickova V."/>
            <person name="Doskar J."/>
            <person name="Pantucek R."/>
        </authorList>
    </citation>
    <scope>NUCLEOTIDE SEQUENCE [LARGE SCALE GENOMIC DNA]</scope>
    <source>
        <strain evidence="5 6">01/688</strain>
    </source>
</reference>
<keyword evidence="3" id="KW-0443">Lipid metabolism</keyword>
<keyword evidence="3" id="KW-0275">Fatty acid biosynthesis</keyword>